<keyword evidence="1" id="KW-0805">Transcription regulation</keyword>
<dbReference type="InterPro" id="IPR018062">
    <property type="entry name" value="HTH_AraC-typ_CS"/>
</dbReference>
<dbReference type="SMART" id="SM00342">
    <property type="entry name" value="HTH_ARAC"/>
    <property type="match status" value="1"/>
</dbReference>
<comment type="caution">
    <text evidence="5">The sequence shown here is derived from an EMBL/GenBank/DDBJ whole genome shotgun (WGS) entry which is preliminary data.</text>
</comment>
<dbReference type="SUPFAM" id="SSF51182">
    <property type="entry name" value="RmlC-like cupins"/>
    <property type="match status" value="1"/>
</dbReference>
<organism evidence="5 6">
    <name type="scientific">Marinomonas communis</name>
    <dbReference type="NCBI Taxonomy" id="28254"/>
    <lineage>
        <taxon>Bacteria</taxon>
        <taxon>Pseudomonadati</taxon>
        <taxon>Pseudomonadota</taxon>
        <taxon>Gammaproteobacteria</taxon>
        <taxon>Oceanospirillales</taxon>
        <taxon>Oceanospirillaceae</taxon>
        <taxon>Marinomonas</taxon>
    </lineage>
</organism>
<evidence type="ECO:0000256" key="1">
    <source>
        <dbReference type="ARBA" id="ARBA00023015"/>
    </source>
</evidence>
<dbReference type="Gene3D" id="2.60.120.10">
    <property type="entry name" value="Jelly Rolls"/>
    <property type="match status" value="1"/>
</dbReference>
<dbReference type="InterPro" id="IPR014710">
    <property type="entry name" value="RmlC-like_jellyroll"/>
</dbReference>
<dbReference type="EMBL" id="SNZA01000001">
    <property type="protein sequence ID" value="TDR14802.1"/>
    <property type="molecule type" value="Genomic_DNA"/>
</dbReference>
<dbReference type="PROSITE" id="PS00041">
    <property type="entry name" value="HTH_ARAC_FAMILY_1"/>
    <property type="match status" value="1"/>
</dbReference>
<dbReference type="InterPro" id="IPR011051">
    <property type="entry name" value="RmlC_Cupin_sf"/>
</dbReference>
<dbReference type="InterPro" id="IPR013096">
    <property type="entry name" value="Cupin_2"/>
</dbReference>
<dbReference type="GO" id="GO:0003700">
    <property type="term" value="F:DNA-binding transcription factor activity"/>
    <property type="evidence" value="ECO:0007669"/>
    <property type="project" value="InterPro"/>
</dbReference>
<dbReference type="AlphaFoldDB" id="A0A4R6X6W7"/>
<keyword evidence="3" id="KW-0804">Transcription</keyword>
<dbReference type="PANTHER" id="PTHR43280">
    <property type="entry name" value="ARAC-FAMILY TRANSCRIPTIONAL REGULATOR"/>
    <property type="match status" value="1"/>
</dbReference>
<dbReference type="SUPFAM" id="SSF46689">
    <property type="entry name" value="Homeodomain-like"/>
    <property type="match status" value="2"/>
</dbReference>
<dbReference type="RefSeq" id="WP_133559450.1">
    <property type="nucleotide sequence ID" value="NZ_SNZA01000001.1"/>
</dbReference>
<dbReference type="CDD" id="cd02208">
    <property type="entry name" value="cupin_RmlC-like"/>
    <property type="match status" value="1"/>
</dbReference>
<reference evidence="5 6" key="1">
    <citation type="submission" date="2019-03" db="EMBL/GenBank/DDBJ databases">
        <title>Genomic Encyclopedia of Type Strains, Phase IV (KMG-IV): sequencing the most valuable type-strain genomes for metagenomic binning, comparative biology and taxonomic classification.</title>
        <authorList>
            <person name="Goeker M."/>
        </authorList>
    </citation>
    <scope>NUCLEOTIDE SEQUENCE [LARGE SCALE GENOMIC DNA]</scope>
    <source>
        <strain evidence="5 6">DSM 5604</strain>
    </source>
</reference>
<dbReference type="Pfam" id="PF07883">
    <property type="entry name" value="Cupin_2"/>
    <property type="match status" value="1"/>
</dbReference>
<keyword evidence="6" id="KW-1185">Reference proteome</keyword>
<feature type="domain" description="HTH araC/xylS-type" evidence="4">
    <location>
        <begin position="197"/>
        <end position="295"/>
    </location>
</feature>
<keyword evidence="2" id="KW-0238">DNA-binding</keyword>
<gene>
    <name evidence="5" type="ORF">C8D85_0148</name>
</gene>
<dbReference type="PRINTS" id="PR00032">
    <property type="entry name" value="HTHARAC"/>
</dbReference>
<dbReference type="OrthoDB" id="345413at2"/>
<protein>
    <submittedName>
        <fullName evidence="5">AraC family transcriptional regulator</fullName>
    </submittedName>
</protein>
<evidence type="ECO:0000256" key="3">
    <source>
        <dbReference type="ARBA" id="ARBA00023163"/>
    </source>
</evidence>
<accession>A0A4R6X6W7</accession>
<dbReference type="PANTHER" id="PTHR43280:SF27">
    <property type="entry name" value="TRANSCRIPTIONAL REGULATOR MTLR"/>
    <property type="match status" value="1"/>
</dbReference>
<evidence type="ECO:0000313" key="5">
    <source>
        <dbReference type="EMBL" id="TDR14802.1"/>
    </source>
</evidence>
<dbReference type="InterPro" id="IPR020449">
    <property type="entry name" value="Tscrpt_reg_AraC-type_HTH"/>
</dbReference>
<dbReference type="Proteomes" id="UP000295729">
    <property type="component" value="Unassembled WGS sequence"/>
</dbReference>
<dbReference type="GO" id="GO:0043565">
    <property type="term" value="F:sequence-specific DNA binding"/>
    <property type="evidence" value="ECO:0007669"/>
    <property type="project" value="InterPro"/>
</dbReference>
<proteinExistence type="predicted"/>
<sequence length="301" mass="35045">MQHIKIETDAQGRELAQHGSLDFPCGTYDEYFSQFFNEEVPWHWHEEIEVVLVVEGATLVQCVNQERVISRGEMVFINANALHRLTRHSEEECHILNVVFSPKLLTGHLLGTIYQKHILPILQSSELQMVTFAPDISWQHQCIQTMQEAFEHWHQEHSDKEFVLQMALMKLWHLLASNIKLPNSHSKNTTQQERRIQAALEFIQQHYRNGISVYDICNAANISESEGYRLFRNLLNSTPTAYLTEYRLRMAAQTLVQTKQPISQIAYDTGFNCPAYFAKKFRQQYGSTPKAFRQQPLKPQL</sequence>
<evidence type="ECO:0000259" key="4">
    <source>
        <dbReference type="PROSITE" id="PS01124"/>
    </source>
</evidence>
<dbReference type="PROSITE" id="PS01124">
    <property type="entry name" value="HTH_ARAC_FAMILY_2"/>
    <property type="match status" value="1"/>
</dbReference>
<dbReference type="Gene3D" id="1.10.10.60">
    <property type="entry name" value="Homeodomain-like"/>
    <property type="match status" value="2"/>
</dbReference>
<dbReference type="InterPro" id="IPR018060">
    <property type="entry name" value="HTH_AraC"/>
</dbReference>
<dbReference type="Pfam" id="PF12833">
    <property type="entry name" value="HTH_18"/>
    <property type="match status" value="1"/>
</dbReference>
<evidence type="ECO:0000313" key="6">
    <source>
        <dbReference type="Proteomes" id="UP000295729"/>
    </source>
</evidence>
<name>A0A4R6X6W7_9GAMM</name>
<evidence type="ECO:0000256" key="2">
    <source>
        <dbReference type="ARBA" id="ARBA00023125"/>
    </source>
</evidence>
<dbReference type="InterPro" id="IPR009057">
    <property type="entry name" value="Homeodomain-like_sf"/>
</dbReference>